<organism evidence="2 3">
    <name type="scientific">Jiella sonneratiae</name>
    <dbReference type="NCBI Taxonomy" id="2816856"/>
    <lineage>
        <taxon>Bacteria</taxon>
        <taxon>Pseudomonadati</taxon>
        <taxon>Pseudomonadota</taxon>
        <taxon>Alphaproteobacteria</taxon>
        <taxon>Hyphomicrobiales</taxon>
        <taxon>Aurantimonadaceae</taxon>
        <taxon>Jiella</taxon>
    </lineage>
</organism>
<proteinExistence type="predicted"/>
<dbReference type="PANTHER" id="PTHR33608">
    <property type="entry name" value="BLL2464 PROTEIN"/>
    <property type="match status" value="1"/>
</dbReference>
<comment type="caution">
    <text evidence="2">The sequence shown here is derived from an EMBL/GenBank/DDBJ whole genome shotgun (WGS) entry which is preliminary data.</text>
</comment>
<feature type="domain" description="DUF58" evidence="1">
    <location>
        <begin position="57"/>
        <end position="243"/>
    </location>
</feature>
<dbReference type="PANTHER" id="PTHR33608:SF12">
    <property type="entry name" value="DUF58 DOMAIN-CONTAINING PROTEIN"/>
    <property type="match status" value="1"/>
</dbReference>
<keyword evidence="3" id="KW-1185">Reference proteome</keyword>
<name>A0ABS3J4J4_9HYPH</name>
<gene>
    <name evidence="2" type="ORF">J1C47_13200</name>
</gene>
<dbReference type="InterPro" id="IPR002881">
    <property type="entry name" value="DUF58"/>
</dbReference>
<dbReference type="EMBL" id="JAFMPY010000013">
    <property type="protein sequence ID" value="MBO0904599.1"/>
    <property type="molecule type" value="Genomic_DNA"/>
</dbReference>
<accession>A0ABS3J4J4</accession>
<evidence type="ECO:0000313" key="2">
    <source>
        <dbReference type="EMBL" id="MBO0904599.1"/>
    </source>
</evidence>
<dbReference type="Proteomes" id="UP000664288">
    <property type="component" value="Unassembled WGS sequence"/>
</dbReference>
<evidence type="ECO:0000259" key="1">
    <source>
        <dbReference type="Pfam" id="PF01882"/>
    </source>
</evidence>
<protein>
    <submittedName>
        <fullName evidence="2">DUF58 domain-containing protein</fullName>
    </submittedName>
</protein>
<dbReference type="Pfam" id="PF01882">
    <property type="entry name" value="DUF58"/>
    <property type="match status" value="1"/>
</dbReference>
<dbReference type="RefSeq" id="WP_207351242.1">
    <property type="nucleotide sequence ID" value="NZ_JAFMPY010000013.1"/>
</dbReference>
<reference evidence="2 3" key="1">
    <citation type="submission" date="2021-03" db="EMBL/GenBank/DDBJ databases">
        <title>Whole genome sequence of Jiella sp. MQZ13P-4.</title>
        <authorList>
            <person name="Tuo L."/>
        </authorList>
    </citation>
    <scope>NUCLEOTIDE SEQUENCE [LARGE SCALE GENOMIC DNA]</scope>
    <source>
        <strain evidence="2 3">MQZ13P-4</strain>
    </source>
</reference>
<evidence type="ECO:0000313" key="3">
    <source>
        <dbReference type="Proteomes" id="UP000664288"/>
    </source>
</evidence>
<sequence length="323" mass="34164">MLAPAPDLAAEAVDVDAARLFALRHIVRHVPERGLAPTGRPGGFAGRRRGNGLEIVDVRRFSPGDDIRHVDAAATARTAKTHVRTFRDERDRAALLVADFRAAMFFGTRGRLRSVAAAGALALAGWRVVEAGGRVGLLTAAAGSSSFLPPRPRERAMAAIAGALESAHAAAAEALAAGGGQPEPSLAGILEEAVARATPGTSILLATALDDEGEDFYRLAGAACRRFPTTVMLLRDRFEAEPPTGAYPYRLAGARGAGPMRWALVARRDRQAKHAQQAKPLPRRPEDARVERLAAAGITVRSLYADASFEAMAAEMEGADGRR</sequence>